<dbReference type="Proteomes" id="UP000595814">
    <property type="component" value="Chromosome"/>
</dbReference>
<sequence>MKKNIRKIPLIIFGIYFIIPIIGTFLYSTSTKWDNSILPKDFTLKWFLELFKDTAFIQAVARSFVLGLVTSMVILIIMIPTLILVRLYFPKVDRILQSIVLLPYAIPGVILVTALLGTYSMLSIPMFIVLVGALFITLLPITYLGINNQLKLINIGEMIDAASTLGASMVQIVTKIIIPNIRLGTTLVFLMVFSASFGEYMLTNLLIGGRFETIRIYMMRRMNENGHLASAVMILYFVFLLIVAIFVFIINNKQKKRYIEKSKIEEVNKQKLYGRKEDLENVFNS</sequence>
<reference evidence="1 2" key="1">
    <citation type="journal article" date="2022" name="Int. J. Syst. Evol. Microbiol.">
        <title>Miniphocaeibacter halophilus sp. nov., an ammonium-tolerant acetate-producing bacterium isolated from a biogas system.</title>
        <authorList>
            <person name="Schnurer A."/>
            <person name="Singh A."/>
            <person name="Bi S."/>
            <person name="Qiao W."/>
            <person name="Westerholm M."/>
        </authorList>
    </citation>
    <scope>NUCLEOTIDE SEQUENCE [LARGE SCALE GENOMIC DNA]</scope>
    <source>
        <strain evidence="1 2">AMB_01</strain>
    </source>
</reference>
<gene>
    <name evidence="1" type="ORF">JFY71_03490</name>
</gene>
<evidence type="ECO:0000313" key="1">
    <source>
        <dbReference type="EMBL" id="QQK08617.1"/>
    </source>
</evidence>
<accession>A0AC61MSP1</accession>
<keyword evidence="2" id="KW-1185">Reference proteome</keyword>
<proteinExistence type="predicted"/>
<evidence type="ECO:0000313" key="2">
    <source>
        <dbReference type="Proteomes" id="UP000595814"/>
    </source>
</evidence>
<name>A0AC61MSP1_9FIRM</name>
<protein>
    <submittedName>
        <fullName evidence="1">ABC transporter permease subunit</fullName>
    </submittedName>
</protein>
<organism evidence="1 2">
    <name type="scientific">Miniphocaeibacter halophilus</name>
    <dbReference type="NCBI Taxonomy" id="2931922"/>
    <lineage>
        <taxon>Bacteria</taxon>
        <taxon>Bacillati</taxon>
        <taxon>Bacillota</taxon>
        <taxon>Tissierellia</taxon>
        <taxon>Tissierellales</taxon>
        <taxon>Peptoniphilaceae</taxon>
        <taxon>Miniphocaeibacter</taxon>
    </lineage>
</organism>
<dbReference type="EMBL" id="CP066744">
    <property type="protein sequence ID" value="QQK08617.1"/>
    <property type="molecule type" value="Genomic_DNA"/>
</dbReference>